<sequence length="169" mass="18496">MVRNYYNPWTKPASSDCLNKTYYLTKYGIVAGAYATFLDLGMYTKPSTLLVCATRFGHHVSLLGGAAATYASALCIIGNVRKTDDMYNHFLAGLAAGSIFGGKYNSQKVGWGVGLIFGTTAMLIKMGQIEKWRVPGLTVPFARPMGILNQHKIGILTERPHEEGKRALE</sequence>
<protein>
    <recommendedName>
        <fullName evidence="3">NADH dehydrogenase [ubiquinone] 1 alpha subcomplex subunit 11</fullName>
    </recommendedName>
    <alternativeName>
        <fullName evidence="9">Complex I-B14.7</fullName>
    </alternativeName>
    <alternativeName>
        <fullName evidence="10">NADH-ubiquinone oxidoreductase subunit B14.7</fullName>
    </alternativeName>
</protein>
<comment type="caution">
    <text evidence="11">The sequence shown here is derived from an EMBL/GenBank/DDBJ whole genome shotgun (WGS) entry which is preliminary data.</text>
</comment>
<dbReference type="InterPro" id="IPR039205">
    <property type="entry name" value="NDUFA11"/>
</dbReference>
<evidence type="ECO:0000256" key="3">
    <source>
        <dbReference type="ARBA" id="ARBA00018191"/>
    </source>
</evidence>
<proteinExistence type="inferred from homology"/>
<keyword evidence="8" id="KW-0472">Membrane</keyword>
<organism evidence="11 12">
    <name type="scientific">Patella caerulea</name>
    <name type="common">Rayed Mediterranean limpet</name>
    <dbReference type="NCBI Taxonomy" id="87958"/>
    <lineage>
        <taxon>Eukaryota</taxon>
        <taxon>Metazoa</taxon>
        <taxon>Spiralia</taxon>
        <taxon>Lophotrochozoa</taxon>
        <taxon>Mollusca</taxon>
        <taxon>Gastropoda</taxon>
        <taxon>Patellogastropoda</taxon>
        <taxon>Patelloidea</taxon>
        <taxon>Patellidae</taxon>
        <taxon>Patella</taxon>
    </lineage>
</organism>
<comment type="subcellular location">
    <subcellularLocation>
        <location evidence="1">Mitochondrion inner membrane</location>
        <topology evidence="1">Multi-pass membrane protein</topology>
        <orientation evidence="1">Matrix side</orientation>
    </subcellularLocation>
</comment>
<dbReference type="PANTHER" id="PTHR21382">
    <property type="entry name" value="NADH-UBIQUINONE OXIDOREDUCTASE SUBUNIT"/>
    <property type="match status" value="1"/>
</dbReference>
<evidence type="ECO:0000256" key="6">
    <source>
        <dbReference type="ARBA" id="ARBA00022989"/>
    </source>
</evidence>
<evidence type="ECO:0000256" key="8">
    <source>
        <dbReference type="ARBA" id="ARBA00023136"/>
    </source>
</evidence>
<evidence type="ECO:0000256" key="4">
    <source>
        <dbReference type="ARBA" id="ARBA00022692"/>
    </source>
</evidence>
<evidence type="ECO:0000256" key="1">
    <source>
        <dbReference type="ARBA" id="ARBA00004292"/>
    </source>
</evidence>
<dbReference type="EMBL" id="JAZGQO010000008">
    <property type="protein sequence ID" value="KAK6180094.1"/>
    <property type="molecule type" value="Genomic_DNA"/>
</dbReference>
<evidence type="ECO:0000313" key="12">
    <source>
        <dbReference type="Proteomes" id="UP001347796"/>
    </source>
</evidence>
<keyword evidence="12" id="KW-1185">Reference proteome</keyword>
<evidence type="ECO:0000313" key="11">
    <source>
        <dbReference type="EMBL" id="KAK6180094.1"/>
    </source>
</evidence>
<dbReference type="Proteomes" id="UP001347796">
    <property type="component" value="Unassembled WGS sequence"/>
</dbReference>
<comment type="similarity">
    <text evidence="2">Belongs to the complex I NDUFA11 subunit family.</text>
</comment>
<keyword evidence="7" id="KW-0496">Mitochondrion</keyword>
<keyword evidence="4" id="KW-0812">Transmembrane</keyword>
<evidence type="ECO:0000256" key="2">
    <source>
        <dbReference type="ARBA" id="ARBA00008699"/>
    </source>
</evidence>
<accession>A0AAN8JS61</accession>
<reference evidence="11 12" key="1">
    <citation type="submission" date="2024-01" db="EMBL/GenBank/DDBJ databases">
        <title>The genome of the rayed Mediterranean limpet Patella caerulea (Linnaeus, 1758).</title>
        <authorList>
            <person name="Anh-Thu Weber A."/>
            <person name="Halstead-Nussloch G."/>
        </authorList>
    </citation>
    <scope>NUCLEOTIDE SEQUENCE [LARGE SCALE GENOMIC DNA]</scope>
    <source>
        <strain evidence="11">AATW-2023a</strain>
        <tissue evidence="11">Whole specimen</tissue>
    </source>
</reference>
<dbReference type="GO" id="GO:0006120">
    <property type="term" value="P:mitochondrial electron transport, NADH to ubiquinone"/>
    <property type="evidence" value="ECO:0007669"/>
    <property type="project" value="InterPro"/>
</dbReference>
<dbReference type="GO" id="GO:0005743">
    <property type="term" value="C:mitochondrial inner membrane"/>
    <property type="evidence" value="ECO:0007669"/>
    <property type="project" value="UniProtKB-SubCell"/>
</dbReference>
<evidence type="ECO:0000256" key="9">
    <source>
        <dbReference type="ARBA" id="ARBA00030608"/>
    </source>
</evidence>
<evidence type="ECO:0000256" key="10">
    <source>
        <dbReference type="ARBA" id="ARBA00031497"/>
    </source>
</evidence>
<evidence type="ECO:0000256" key="7">
    <source>
        <dbReference type="ARBA" id="ARBA00023128"/>
    </source>
</evidence>
<name>A0AAN8JS61_PATCE</name>
<keyword evidence="5" id="KW-0999">Mitochondrion inner membrane</keyword>
<keyword evidence="6" id="KW-1133">Transmembrane helix</keyword>
<gene>
    <name evidence="11" type="ORF">SNE40_012306</name>
</gene>
<dbReference type="AlphaFoldDB" id="A0AAN8JS61"/>
<evidence type="ECO:0000256" key="5">
    <source>
        <dbReference type="ARBA" id="ARBA00022792"/>
    </source>
</evidence>
<dbReference type="GO" id="GO:0045271">
    <property type="term" value="C:respiratory chain complex I"/>
    <property type="evidence" value="ECO:0007669"/>
    <property type="project" value="InterPro"/>
</dbReference>
<dbReference type="PANTHER" id="PTHR21382:SF1">
    <property type="entry name" value="NADH DEHYDROGENASE [UBIQUINONE] 1 ALPHA SUBCOMPLEX SUBUNIT 11"/>
    <property type="match status" value="1"/>
</dbReference>